<protein>
    <submittedName>
        <fullName evidence="1">Uncharacterized protein</fullName>
    </submittedName>
</protein>
<evidence type="ECO:0000313" key="1">
    <source>
        <dbReference type="EMBL" id="SVB62587.1"/>
    </source>
</evidence>
<organism evidence="1">
    <name type="scientific">marine metagenome</name>
    <dbReference type="NCBI Taxonomy" id="408172"/>
    <lineage>
        <taxon>unclassified sequences</taxon>
        <taxon>metagenomes</taxon>
        <taxon>ecological metagenomes</taxon>
    </lineage>
</organism>
<name>A0A382FKE2_9ZZZZ</name>
<dbReference type="EMBL" id="UINC01050062">
    <property type="protein sequence ID" value="SVB62587.1"/>
    <property type="molecule type" value="Genomic_DNA"/>
</dbReference>
<feature type="non-terminal residue" evidence="1">
    <location>
        <position position="1"/>
    </location>
</feature>
<gene>
    <name evidence="1" type="ORF">METZ01_LOCUS215441</name>
</gene>
<reference evidence="1" key="1">
    <citation type="submission" date="2018-05" db="EMBL/GenBank/DDBJ databases">
        <authorList>
            <person name="Lanie J.A."/>
            <person name="Ng W.-L."/>
            <person name="Kazmierczak K.M."/>
            <person name="Andrzejewski T.M."/>
            <person name="Davidsen T.M."/>
            <person name="Wayne K.J."/>
            <person name="Tettelin H."/>
            <person name="Glass J.I."/>
            <person name="Rusch D."/>
            <person name="Podicherti R."/>
            <person name="Tsui H.-C.T."/>
            <person name="Winkler M.E."/>
        </authorList>
    </citation>
    <scope>NUCLEOTIDE SEQUENCE</scope>
</reference>
<accession>A0A382FKE2</accession>
<proteinExistence type="predicted"/>
<dbReference type="AlphaFoldDB" id="A0A382FKE2"/>
<sequence length="100" mass="11629">PIMEKLSQHLQKTPEQLTLMKLAKLVEEPFSTKYRKLSKQVKSITKQIDDRNQDNKYLTDNSLDLINTSLRLFATCNPFDYNDQDLLHLKGKATKFQTTA</sequence>